<evidence type="ECO:0000313" key="4">
    <source>
        <dbReference type="EMBL" id="PYY28552.1"/>
    </source>
</evidence>
<protein>
    <recommendedName>
        <fullName evidence="3">Protein-glutamine gamma-glutamyltransferase-like C-terminal domain-containing protein</fullName>
    </recommendedName>
</protein>
<keyword evidence="2" id="KW-0472">Membrane</keyword>
<proteinExistence type="predicted"/>
<sequence length="436" mass="49516">MSDPTWESKSRLGMSLLATLLIGVYVFPLLTLTSFYANGHFPYFLLIIYALTSGIGVLLGHRFQGLGTRMWLRLVGALLLGVVVSLIVAWINGFTGPELITALLWGALSAFVGLAPEPSLRSTLMWRWQVFGVVGSIIGGIFSRWFEPLFPLQTYGGTLYAAGFISFVACLLNVYSSQLDRAVLNDGKRKIVLREFNRANHQRLIWMLLIIAGIGAFPSLAAWLAPLRDRLLAWIRGLIGPSSDPQLPMTPDSGIDPSKLPGRVTEQSEPSVFWDMLGWFVLGASAALILWLIFRLGRKTINRLMDRLRGMMEPRERRAEPRTEYIDISETLETPVRPRKPWFRKKETPPSQEAERVRYYYRKWIDQARQQGVEIEAAQTPLEAAEKILHHKSSSDKQDTQRFSDMLTRTYNVVRYGKKAPNPSEMSEIDRNWKSR</sequence>
<feature type="transmembrane region" description="Helical" evidence="2">
    <location>
        <begin position="276"/>
        <end position="297"/>
    </location>
</feature>
<evidence type="ECO:0000313" key="5">
    <source>
        <dbReference type="Proteomes" id="UP000247459"/>
    </source>
</evidence>
<comment type="caution">
    <text evidence="4">The sequence shown here is derived from an EMBL/GenBank/DDBJ whole genome shotgun (WGS) entry which is preliminary data.</text>
</comment>
<accession>A0A2W0CET8</accession>
<reference evidence="4 5" key="1">
    <citation type="submission" date="2018-01" db="EMBL/GenBank/DDBJ databases">
        <title>Genome sequence of the PGP bacterium Paenibacillus illinoisensis E3.</title>
        <authorList>
            <person name="Rolli E."/>
            <person name="Marasco R."/>
            <person name="Bessem C."/>
            <person name="Michoud G."/>
            <person name="Gaiarsa S."/>
            <person name="Borin S."/>
            <person name="Daffonchio D."/>
        </authorList>
    </citation>
    <scope>NUCLEOTIDE SEQUENCE [LARGE SCALE GENOMIC DNA]</scope>
    <source>
        <strain evidence="4 5">E3</strain>
    </source>
</reference>
<evidence type="ECO:0000259" key="3">
    <source>
        <dbReference type="Pfam" id="PF13559"/>
    </source>
</evidence>
<dbReference type="RefSeq" id="WP_110821110.1">
    <property type="nucleotide sequence ID" value="NZ_PRLG01000020.1"/>
</dbReference>
<organism evidence="4 5">
    <name type="scientific">Paenibacillus illinoisensis</name>
    <dbReference type="NCBI Taxonomy" id="59845"/>
    <lineage>
        <taxon>Bacteria</taxon>
        <taxon>Bacillati</taxon>
        <taxon>Bacillota</taxon>
        <taxon>Bacilli</taxon>
        <taxon>Bacillales</taxon>
        <taxon>Paenibacillaceae</taxon>
        <taxon>Paenibacillus</taxon>
    </lineage>
</organism>
<dbReference type="InterPro" id="IPR025403">
    <property type="entry name" value="TgpA-like_C"/>
</dbReference>
<keyword evidence="2" id="KW-0812">Transmembrane</keyword>
<dbReference type="OrthoDB" id="2530043at2"/>
<name>A0A2W0CET8_9BACL</name>
<feature type="region of interest" description="Disordered" evidence="1">
    <location>
        <begin position="414"/>
        <end position="436"/>
    </location>
</feature>
<dbReference type="EMBL" id="PRLG01000020">
    <property type="protein sequence ID" value="PYY28552.1"/>
    <property type="molecule type" value="Genomic_DNA"/>
</dbReference>
<feature type="domain" description="Protein-glutamine gamma-glutamyltransferase-like C-terminal" evidence="3">
    <location>
        <begin position="361"/>
        <end position="429"/>
    </location>
</feature>
<feature type="transmembrane region" description="Helical" evidence="2">
    <location>
        <begin position="204"/>
        <end position="225"/>
    </location>
</feature>
<feature type="transmembrane region" description="Helical" evidence="2">
    <location>
        <begin position="12"/>
        <end position="35"/>
    </location>
</feature>
<feature type="transmembrane region" description="Helical" evidence="2">
    <location>
        <begin position="41"/>
        <end position="59"/>
    </location>
</feature>
<feature type="transmembrane region" description="Helical" evidence="2">
    <location>
        <begin position="99"/>
        <end position="116"/>
    </location>
</feature>
<feature type="transmembrane region" description="Helical" evidence="2">
    <location>
        <begin position="128"/>
        <end position="146"/>
    </location>
</feature>
<evidence type="ECO:0000256" key="2">
    <source>
        <dbReference type="SAM" id="Phobius"/>
    </source>
</evidence>
<feature type="transmembrane region" description="Helical" evidence="2">
    <location>
        <begin position="71"/>
        <end position="93"/>
    </location>
</feature>
<keyword evidence="2" id="KW-1133">Transmembrane helix</keyword>
<dbReference type="AlphaFoldDB" id="A0A2W0CET8"/>
<evidence type="ECO:0000256" key="1">
    <source>
        <dbReference type="SAM" id="MobiDB-lite"/>
    </source>
</evidence>
<feature type="transmembrane region" description="Helical" evidence="2">
    <location>
        <begin position="158"/>
        <end position="175"/>
    </location>
</feature>
<dbReference type="Proteomes" id="UP000247459">
    <property type="component" value="Unassembled WGS sequence"/>
</dbReference>
<gene>
    <name evidence="4" type="ORF">PIL02S_03743</name>
</gene>
<dbReference type="Pfam" id="PF13559">
    <property type="entry name" value="DUF4129"/>
    <property type="match status" value="1"/>
</dbReference>